<comment type="caution">
    <text evidence="1">The sequence shown here is derived from an EMBL/GenBank/DDBJ whole genome shotgun (WGS) entry which is preliminary data.</text>
</comment>
<accession>A0ABW8LSA0</accession>
<name>A0ABW8LSA0_9ACTN</name>
<proteinExistence type="predicted"/>
<keyword evidence="2" id="KW-1185">Reference proteome</keyword>
<protein>
    <submittedName>
        <fullName evidence="1">Uncharacterized protein</fullName>
    </submittedName>
</protein>
<organism evidence="1 2">
    <name type="scientific">Streptomyces milbemycinicus</name>
    <dbReference type="NCBI Taxonomy" id="476552"/>
    <lineage>
        <taxon>Bacteria</taxon>
        <taxon>Bacillati</taxon>
        <taxon>Actinomycetota</taxon>
        <taxon>Actinomycetes</taxon>
        <taxon>Kitasatosporales</taxon>
        <taxon>Streptomycetaceae</taxon>
        <taxon>Streptomyces</taxon>
    </lineage>
</organism>
<reference evidence="1 2" key="1">
    <citation type="submission" date="2024-11" db="EMBL/GenBank/DDBJ databases">
        <title>The Natural Products Discovery Center: Release of the First 8490 Sequenced Strains for Exploring Actinobacteria Biosynthetic Diversity.</title>
        <authorList>
            <person name="Kalkreuter E."/>
            <person name="Kautsar S.A."/>
            <person name="Yang D."/>
            <person name="Bader C.D."/>
            <person name="Teijaro C.N."/>
            <person name="Fluegel L."/>
            <person name="Davis C.M."/>
            <person name="Simpson J.R."/>
            <person name="Lauterbach L."/>
            <person name="Steele A.D."/>
            <person name="Gui C."/>
            <person name="Meng S."/>
            <person name="Li G."/>
            <person name="Viehrig K."/>
            <person name="Ye F."/>
            <person name="Su P."/>
            <person name="Kiefer A.F."/>
            <person name="Nichols A."/>
            <person name="Cepeda A.J."/>
            <person name="Yan W."/>
            <person name="Fan B."/>
            <person name="Jiang Y."/>
            <person name="Adhikari A."/>
            <person name="Zheng C.-J."/>
            <person name="Schuster L."/>
            <person name="Cowan T.M."/>
            <person name="Smanski M.J."/>
            <person name="Chevrette M.G."/>
            <person name="De Carvalho L.P.S."/>
            <person name="Shen B."/>
        </authorList>
    </citation>
    <scope>NUCLEOTIDE SEQUENCE [LARGE SCALE GENOMIC DNA]</scope>
    <source>
        <strain evidence="1 2">NPDC020863</strain>
    </source>
</reference>
<gene>
    <name evidence="1" type="ORF">ACI2L5_28190</name>
</gene>
<sequence length="285" mass="30722">MGDVEALAPKLAALATEFGEQVGKRPSLGELLELLGWASHGVYPAPLAFNVKLKGGKRYSGLGRSLVGELNDSIFVDAASFLSTMAEGASGRLLSTSELASSLVLTLKDSRISLEDVAREEVAELTVDTVKKPTKPRIGDVLAIPASGGGYRMASVVARNRFGTALGFLRGRFDVPRPAGGERLVVHRFPIYTDDRLVATGAWRVVGHDENLMSLFSAEPEIYHAPDLQWPGIDLGEFGAAEKATGEIRLIGIDEARAVGLLDGTYRQSYLGEFLEQFMEDSLDR</sequence>
<dbReference type="RefSeq" id="WP_404747418.1">
    <property type="nucleotide sequence ID" value="NZ_JBJDQH010000009.1"/>
</dbReference>
<dbReference type="Proteomes" id="UP001620295">
    <property type="component" value="Unassembled WGS sequence"/>
</dbReference>
<dbReference type="EMBL" id="JBJDQH010000009">
    <property type="protein sequence ID" value="MFK4268793.1"/>
    <property type="molecule type" value="Genomic_DNA"/>
</dbReference>
<evidence type="ECO:0000313" key="1">
    <source>
        <dbReference type="EMBL" id="MFK4268793.1"/>
    </source>
</evidence>
<evidence type="ECO:0000313" key="2">
    <source>
        <dbReference type="Proteomes" id="UP001620295"/>
    </source>
</evidence>